<dbReference type="Gene3D" id="3.90.45.10">
    <property type="entry name" value="Peptide deformylase"/>
    <property type="match status" value="1"/>
</dbReference>
<dbReference type="NCBIfam" id="NF001159">
    <property type="entry name" value="PRK00150.1-3"/>
    <property type="match status" value="1"/>
</dbReference>
<dbReference type="InterPro" id="IPR036821">
    <property type="entry name" value="Peptide_deformylase_sf"/>
</dbReference>
<keyword evidence="4" id="KW-1185">Reference proteome</keyword>
<name>A0A1C3EP74_9PLAN</name>
<dbReference type="EMBL" id="LYDR01000039">
    <property type="protein sequence ID" value="ODA35028.1"/>
    <property type="molecule type" value="Genomic_DNA"/>
</dbReference>
<comment type="caution">
    <text evidence="3">The sequence shown here is derived from an EMBL/GenBank/DDBJ whole genome shotgun (WGS) entry which is preliminary data.</text>
</comment>
<gene>
    <name evidence="2" type="primary">def</name>
    <name evidence="3" type="ORF">A6X21_04135</name>
</gene>
<dbReference type="PANTHER" id="PTHR10458:SF22">
    <property type="entry name" value="PEPTIDE DEFORMYLASE"/>
    <property type="match status" value="1"/>
</dbReference>
<evidence type="ECO:0000256" key="2">
    <source>
        <dbReference type="HAMAP-Rule" id="MF_00163"/>
    </source>
</evidence>
<sequence length="196" mass="22003">MALEIVKYGHPALRHKSTPVTEINSELRKAIAEMFELMYAAKGIGLASNQVAIPRQFFILNLTGDAAEKDEEVVFINPVILNRKSSCEGEEGCLSFPGLYGPVKRAGEVLIEAFDLDGNCFEMTLSAKEDDLAVRAVQHESDHLDGMLFIDRMTDRARKERQVEIDQFEQDFLARQAAGEIESMDVLKRKLATWPN</sequence>
<dbReference type="HAMAP" id="MF_00163">
    <property type="entry name" value="Pep_deformylase"/>
    <property type="match status" value="1"/>
</dbReference>
<comment type="cofactor">
    <cofactor evidence="2">
        <name>Fe(2+)</name>
        <dbReference type="ChEBI" id="CHEBI:29033"/>
    </cofactor>
    <text evidence="2">Binds 1 Fe(2+) ion.</text>
</comment>
<dbReference type="Proteomes" id="UP000094828">
    <property type="component" value="Unassembled WGS sequence"/>
</dbReference>
<dbReference type="NCBIfam" id="TIGR00079">
    <property type="entry name" value="pept_deformyl"/>
    <property type="match status" value="1"/>
</dbReference>
<keyword evidence="2" id="KW-0648">Protein biosynthesis</keyword>
<dbReference type="CDD" id="cd00487">
    <property type="entry name" value="Pep_deformylase"/>
    <property type="match status" value="1"/>
</dbReference>
<dbReference type="GO" id="GO:0042586">
    <property type="term" value="F:peptide deformylase activity"/>
    <property type="evidence" value="ECO:0007669"/>
    <property type="project" value="UniProtKB-UniRule"/>
</dbReference>
<dbReference type="PRINTS" id="PR01576">
    <property type="entry name" value="PDEFORMYLASE"/>
</dbReference>
<protein>
    <recommendedName>
        <fullName evidence="2">Peptide deformylase</fullName>
        <shortName evidence="2">PDF</shortName>
        <ecNumber evidence="2">3.5.1.88</ecNumber>
    </recommendedName>
    <alternativeName>
        <fullName evidence="2">Polypeptide deformylase</fullName>
    </alternativeName>
</protein>
<keyword evidence="2" id="KW-0408">Iron</keyword>
<feature type="active site" evidence="2">
    <location>
        <position position="140"/>
    </location>
</feature>
<dbReference type="PANTHER" id="PTHR10458">
    <property type="entry name" value="PEPTIDE DEFORMYLASE"/>
    <property type="match status" value="1"/>
</dbReference>
<dbReference type="Pfam" id="PF01327">
    <property type="entry name" value="Pep_deformylase"/>
    <property type="match status" value="1"/>
</dbReference>
<comment type="catalytic activity">
    <reaction evidence="2">
        <text>N-terminal N-formyl-L-methionyl-[peptide] + H2O = N-terminal L-methionyl-[peptide] + formate</text>
        <dbReference type="Rhea" id="RHEA:24420"/>
        <dbReference type="Rhea" id="RHEA-COMP:10639"/>
        <dbReference type="Rhea" id="RHEA-COMP:10640"/>
        <dbReference type="ChEBI" id="CHEBI:15377"/>
        <dbReference type="ChEBI" id="CHEBI:15740"/>
        <dbReference type="ChEBI" id="CHEBI:49298"/>
        <dbReference type="ChEBI" id="CHEBI:64731"/>
        <dbReference type="EC" id="3.5.1.88"/>
    </reaction>
</comment>
<accession>A0A1C3EP74</accession>
<organism evidence="3 4">
    <name type="scientific">Planctopirus hydrillae</name>
    <dbReference type="NCBI Taxonomy" id="1841610"/>
    <lineage>
        <taxon>Bacteria</taxon>
        <taxon>Pseudomonadati</taxon>
        <taxon>Planctomycetota</taxon>
        <taxon>Planctomycetia</taxon>
        <taxon>Planctomycetales</taxon>
        <taxon>Planctomycetaceae</taxon>
        <taxon>Planctopirus</taxon>
    </lineage>
</organism>
<keyword evidence="2" id="KW-0479">Metal-binding</keyword>
<feature type="binding site" evidence="2">
    <location>
        <position position="139"/>
    </location>
    <ligand>
        <name>Fe cation</name>
        <dbReference type="ChEBI" id="CHEBI:24875"/>
    </ligand>
</feature>
<dbReference type="SUPFAM" id="SSF56420">
    <property type="entry name" value="Peptide deformylase"/>
    <property type="match status" value="1"/>
</dbReference>
<comment type="similarity">
    <text evidence="1 2">Belongs to the polypeptide deformylase family.</text>
</comment>
<dbReference type="PIRSF" id="PIRSF004749">
    <property type="entry name" value="Pep_def"/>
    <property type="match status" value="1"/>
</dbReference>
<dbReference type="GO" id="GO:0046872">
    <property type="term" value="F:metal ion binding"/>
    <property type="evidence" value="ECO:0007669"/>
    <property type="project" value="UniProtKB-KW"/>
</dbReference>
<comment type="function">
    <text evidence="2">Removes the formyl group from the N-terminal Met of newly synthesized proteins. Requires at least a dipeptide for an efficient rate of reaction. N-terminal L-methionine is a prerequisite for activity but the enzyme has broad specificity at other positions.</text>
</comment>
<dbReference type="OrthoDB" id="9784988at2"/>
<dbReference type="GO" id="GO:0006412">
    <property type="term" value="P:translation"/>
    <property type="evidence" value="ECO:0007669"/>
    <property type="project" value="UniProtKB-UniRule"/>
</dbReference>
<feature type="binding site" evidence="2">
    <location>
        <position position="93"/>
    </location>
    <ligand>
        <name>Fe cation</name>
        <dbReference type="ChEBI" id="CHEBI:24875"/>
    </ligand>
</feature>
<feature type="binding site" evidence="2">
    <location>
        <position position="143"/>
    </location>
    <ligand>
        <name>Fe cation</name>
        <dbReference type="ChEBI" id="CHEBI:24875"/>
    </ligand>
</feature>
<dbReference type="EC" id="3.5.1.88" evidence="2"/>
<dbReference type="STRING" id="1841610.A6X21_04135"/>
<dbReference type="RefSeq" id="WP_013108529.1">
    <property type="nucleotide sequence ID" value="NZ_LYDR01000039.1"/>
</dbReference>
<reference evidence="3 4" key="1">
    <citation type="submission" date="2016-05" db="EMBL/GenBank/DDBJ databases">
        <title>Genomic and physiological characterization of Planctopirus sp. isolated from fresh water lake.</title>
        <authorList>
            <person name="Subhash Y."/>
            <person name="Ramana C."/>
        </authorList>
    </citation>
    <scope>NUCLEOTIDE SEQUENCE [LARGE SCALE GENOMIC DNA]</scope>
    <source>
        <strain evidence="3 4">JC280</strain>
    </source>
</reference>
<evidence type="ECO:0000256" key="1">
    <source>
        <dbReference type="ARBA" id="ARBA00010759"/>
    </source>
</evidence>
<dbReference type="AlphaFoldDB" id="A0A1C3EP74"/>
<evidence type="ECO:0000313" key="4">
    <source>
        <dbReference type="Proteomes" id="UP000094828"/>
    </source>
</evidence>
<keyword evidence="2" id="KW-0378">Hydrolase</keyword>
<proteinExistence type="inferred from homology"/>
<evidence type="ECO:0000313" key="3">
    <source>
        <dbReference type="EMBL" id="ODA35028.1"/>
    </source>
</evidence>
<dbReference type="InterPro" id="IPR023635">
    <property type="entry name" value="Peptide_deformylase"/>
</dbReference>